<feature type="compositionally biased region" description="Basic and acidic residues" evidence="1">
    <location>
        <begin position="104"/>
        <end position="116"/>
    </location>
</feature>
<dbReference type="OMA" id="ETDNHNT"/>
<evidence type="ECO:0000313" key="2">
    <source>
        <dbReference type="EMBL" id="UJO25323.1"/>
    </source>
</evidence>
<sequence>MSSDITDDYVAHILKRDAERKDTNRFVANGLGSLLNNTRPRNRDAPKPNTRFLKHIVKEADSNNAALLKREAEESRARLRRLKKDSRAESKDRRRSRSPKRERRKDDGRREREVYSARKVHERRTQGTSRIEDERKDSKRRHESSRRDGHKGSRKDRGSPLAQHRREIDEGQGGSSDSDPLDDVIGPKPSSKPAARGRGAHKDSNMDSRFDSKYDPKEDVALDDHVDDDDWDMALEAMRDRAKWKKSGAERLRAAGFTEDEVDKWEKSGKKGRGGDDVDIESVRWQKKGEGREWDRGKVVEGEHVELRPEWGRLKDT</sequence>
<dbReference type="OrthoDB" id="2431475at2759"/>
<feature type="compositionally biased region" description="Basic and acidic residues" evidence="1">
    <location>
        <begin position="200"/>
        <end position="224"/>
    </location>
</feature>
<feature type="compositionally biased region" description="Basic and acidic residues" evidence="1">
    <location>
        <begin position="264"/>
        <end position="280"/>
    </location>
</feature>
<dbReference type="RefSeq" id="XP_047769689.1">
    <property type="nucleotide sequence ID" value="XM_047913637.1"/>
</dbReference>
<dbReference type="PANTHER" id="PTHR40132">
    <property type="entry name" value="PRE-MRNA-SPLICING FACTOR 38B"/>
    <property type="match status" value="1"/>
</dbReference>
<feature type="region of interest" description="Disordered" evidence="1">
    <location>
        <begin position="68"/>
        <end position="228"/>
    </location>
</feature>
<keyword evidence="3" id="KW-1185">Reference proteome</keyword>
<dbReference type="EMBL" id="CP090175">
    <property type="protein sequence ID" value="UJO25323.1"/>
    <property type="molecule type" value="Genomic_DNA"/>
</dbReference>
<dbReference type="PANTHER" id="PTHR40132:SF1">
    <property type="entry name" value="PRE-MRNA-SPLICING FACTOR 38B"/>
    <property type="match status" value="1"/>
</dbReference>
<gene>
    <name evidence="2" type="ORF">CLAFUR5_14489</name>
</gene>
<dbReference type="AlphaFoldDB" id="A0A9Q8PMR6"/>
<dbReference type="GeneID" id="71994367"/>
<feature type="compositionally biased region" description="Basic and acidic residues" evidence="1">
    <location>
        <begin position="68"/>
        <end position="77"/>
    </location>
</feature>
<protein>
    <recommendedName>
        <fullName evidence="4">Pre-mRNA-splicing factor 38B</fullName>
    </recommendedName>
</protein>
<proteinExistence type="predicted"/>
<organism evidence="2 3">
    <name type="scientific">Passalora fulva</name>
    <name type="common">Tomato leaf mold</name>
    <name type="synonym">Cladosporium fulvum</name>
    <dbReference type="NCBI Taxonomy" id="5499"/>
    <lineage>
        <taxon>Eukaryota</taxon>
        <taxon>Fungi</taxon>
        <taxon>Dikarya</taxon>
        <taxon>Ascomycota</taxon>
        <taxon>Pezizomycotina</taxon>
        <taxon>Dothideomycetes</taxon>
        <taxon>Dothideomycetidae</taxon>
        <taxon>Mycosphaerellales</taxon>
        <taxon>Mycosphaerellaceae</taxon>
        <taxon>Fulvia</taxon>
    </lineage>
</organism>
<dbReference type="KEGG" id="ffu:CLAFUR5_14489"/>
<evidence type="ECO:0000256" key="1">
    <source>
        <dbReference type="SAM" id="MobiDB-lite"/>
    </source>
</evidence>
<feature type="region of interest" description="Disordered" evidence="1">
    <location>
        <begin position="261"/>
        <end position="280"/>
    </location>
</feature>
<feature type="compositionally biased region" description="Basic and acidic residues" evidence="1">
    <location>
        <begin position="145"/>
        <end position="169"/>
    </location>
</feature>
<reference evidence="2" key="1">
    <citation type="submission" date="2021-12" db="EMBL/GenBank/DDBJ databases">
        <authorList>
            <person name="Zaccaron A."/>
            <person name="Stergiopoulos I."/>
        </authorList>
    </citation>
    <scope>NUCLEOTIDE SEQUENCE</scope>
    <source>
        <strain evidence="2">Race5_Kim</strain>
    </source>
</reference>
<feature type="compositionally biased region" description="Basic residues" evidence="1">
    <location>
        <begin position="93"/>
        <end position="103"/>
    </location>
</feature>
<dbReference type="Proteomes" id="UP000756132">
    <property type="component" value="Chromosome 13"/>
</dbReference>
<feature type="region of interest" description="Disordered" evidence="1">
    <location>
        <begin position="18"/>
        <end position="49"/>
    </location>
</feature>
<reference evidence="2" key="2">
    <citation type="journal article" date="2022" name="Microb. Genom.">
        <title>A chromosome-scale genome assembly of the tomato pathogen Cladosporium fulvum reveals a compartmentalized genome architecture and the presence of a dispensable chromosome.</title>
        <authorList>
            <person name="Zaccaron A.Z."/>
            <person name="Chen L.H."/>
            <person name="Samaras A."/>
            <person name="Stergiopoulos I."/>
        </authorList>
    </citation>
    <scope>NUCLEOTIDE SEQUENCE</scope>
    <source>
        <strain evidence="2">Race5_Kim</strain>
    </source>
</reference>
<evidence type="ECO:0008006" key="4">
    <source>
        <dbReference type="Google" id="ProtNLM"/>
    </source>
</evidence>
<evidence type="ECO:0000313" key="3">
    <source>
        <dbReference type="Proteomes" id="UP000756132"/>
    </source>
</evidence>
<name>A0A9Q8PMR6_PASFU</name>
<accession>A0A9Q8PMR6</accession>